<feature type="non-terminal residue" evidence="1">
    <location>
        <position position="59"/>
    </location>
</feature>
<comment type="caution">
    <text evidence="1">The sequence shown here is derived from an EMBL/GenBank/DDBJ whole genome shotgun (WGS) entry which is preliminary data.</text>
</comment>
<evidence type="ECO:0000313" key="2">
    <source>
        <dbReference type="Proteomes" id="UP000789901"/>
    </source>
</evidence>
<reference evidence="1 2" key="1">
    <citation type="submission" date="2021-06" db="EMBL/GenBank/DDBJ databases">
        <authorList>
            <person name="Kallberg Y."/>
            <person name="Tangrot J."/>
            <person name="Rosling A."/>
        </authorList>
    </citation>
    <scope>NUCLEOTIDE SEQUENCE [LARGE SCALE GENOMIC DNA]</scope>
    <source>
        <strain evidence="1 2">120-4 pot B 10/14</strain>
    </source>
</reference>
<accession>A0ABN7WPH5</accession>
<dbReference type="Proteomes" id="UP000789901">
    <property type="component" value="Unassembled WGS sequence"/>
</dbReference>
<dbReference type="EMBL" id="CAJVQB010053786">
    <property type="protein sequence ID" value="CAG8836524.1"/>
    <property type="molecule type" value="Genomic_DNA"/>
</dbReference>
<name>A0ABN7WPH5_GIGMA</name>
<gene>
    <name evidence="1" type="ORF">GMARGA_LOCUS33075</name>
</gene>
<keyword evidence="2" id="KW-1185">Reference proteome</keyword>
<proteinExistence type="predicted"/>
<protein>
    <submittedName>
        <fullName evidence="1">7824_t:CDS:1</fullName>
    </submittedName>
</protein>
<evidence type="ECO:0000313" key="1">
    <source>
        <dbReference type="EMBL" id="CAG8836524.1"/>
    </source>
</evidence>
<organism evidence="1 2">
    <name type="scientific">Gigaspora margarita</name>
    <dbReference type="NCBI Taxonomy" id="4874"/>
    <lineage>
        <taxon>Eukaryota</taxon>
        <taxon>Fungi</taxon>
        <taxon>Fungi incertae sedis</taxon>
        <taxon>Mucoromycota</taxon>
        <taxon>Glomeromycotina</taxon>
        <taxon>Glomeromycetes</taxon>
        <taxon>Diversisporales</taxon>
        <taxon>Gigasporaceae</taxon>
        <taxon>Gigaspora</taxon>
    </lineage>
</organism>
<sequence length="59" mass="6940">MELISSKIDMLLTIQSEVNKQLEKEEKDTEVDRQLVKNEIFSKYILEKIEIDGTKKQQA</sequence>